<reference evidence="3 4" key="2">
    <citation type="submission" date="2024-07" db="EMBL/GenBank/DDBJ databases">
        <authorList>
            <person name="Akdeniz Z."/>
        </authorList>
    </citation>
    <scope>NUCLEOTIDE SEQUENCE [LARGE SCALE GENOMIC DNA]</scope>
</reference>
<gene>
    <name evidence="2" type="ORF">HINF_LOCUS13400</name>
    <name evidence="3" type="ORF">HINF_LOCUS26596</name>
</gene>
<evidence type="ECO:0000313" key="3">
    <source>
        <dbReference type="EMBL" id="CAL6018704.1"/>
    </source>
</evidence>
<evidence type="ECO:0000313" key="4">
    <source>
        <dbReference type="Proteomes" id="UP001642409"/>
    </source>
</evidence>
<organism evidence="2">
    <name type="scientific">Hexamita inflata</name>
    <dbReference type="NCBI Taxonomy" id="28002"/>
    <lineage>
        <taxon>Eukaryota</taxon>
        <taxon>Metamonada</taxon>
        <taxon>Diplomonadida</taxon>
        <taxon>Hexamitidae</taxon>
        <taxon>Hexamitinae</taxon>
        <taxon>Hexamita</taxon>
    </lineage>
</organism>
<dbReference type="EMBL" id="CATOUU010000347">
    <property type="protein sequence ID" value="CAI9925755.1"/>
    <property type="molecule type" value="Genomic_DNA"/>
</dbReference>
<evidence type="ECO:0000313" key="2">
    <source>
        <dbReference type="EMBL" id="CAI9925755.1"/>
    </source>
</evidence>
<sequence>MNQGQQALTKEQIFAINEAQKIRDIANLLEDKGLPFKLVDSKLFRRLTGKRRMSKDYLVIYAVLLEVTYDRVWLLILINGYVMQKFMITVNQMNYMLTKKTLD</sequence>
<keyword evidence="4" id="KW-1185">Reference proteome</keyword>
<comment type="caution">
    <text evidence="2">The sequence shown here is derived from an EMBL/GenBank/DDBJ whole genome shotgun (WGS) entry which is preliminary data.</text>
</comment>
<accession>A0AA86NVC0</accession>
<keyword evidence="1" id="KW-1133">Transmembrane helix</keyword>
<name>A0AA86NVC0_9EUKA</name>
<dbReference type="EMBL" id="CAXDID020000081">
    <property type="protein sequence ID" value="CAL6018704.1"/>
    <property type="molecule type" value="Genomic_DNA"/>
</dbReference>
<feature type="transmembrane region" description="Helical" evidence="1">
    <location>
        <begin position="58"/>
        <end position="82"/>
    </location>
</feature>
<dbReference type="Proteomes" id="UP001642409">
    <property type="component" value="Unassembled WGS sequence"/>
</dbReference>
<proteinExistence type="predicted"/>
<dbReference type="AlphaFoldDB" id="A0AA86NVC0"/>
<keyword evidence="1" id="KW-0812">Transmembrane</keyword>
<reference evidence="2" key="1">
    <citation type="submission" date="2023-06" db="EMBL/GenBank/DDBJ databases">
        <authorList>
            <person name="Kurt Z."/>
        </authorList>
    </citation>
    <scope>NUCLEOTIDE SEQUENCE</scope>
</reference>
<protein>
    <submittedName>
        <fullName evidence="3">Hypothetical_protein</fullName>
    </submittedName>
</protein>
<keyword evidence="1" id="KW-0472">Membrane</keyword>
<evidence type="ECO:0000256" key="1">
    <source>
        <dbReference type="SAM" id="Phobius"/>
    </source>
</evidence>